<dbReference type="InterPro" id="IPR010921">
    <property type="entry name" value="Trp_repressor/repl_initiator"/>
</dbReference>
<evidence type="ECO:0000313" key="2">
    <source>
        <dbReference type="Proteomes" id="UP000192903"/>
    </source>
</evidence>
<dbReference type="GO" id="GO:0006313">
    <property type="term" value="P:DNA transposition"/>
    <property type="evidence" value="ECO:0007669"/>
    <property type="project" value="InterPro"/>
</dbReference>
<dbReference type="Proteomes" id="UP000192903">
    <property type="component" value="Unassembled WGS sequence"/>
</dbReference>
<dbReference type="Pfam" id="PF01527">
    <property type="entry name" value="HTH_Tnp_1"/>
    <property type="match status" value="1"/>
</dbReference>
<dbReference type="EMBL" id="FXAF01000005">
    <property type="protein sequence ID" value="SMF25092.1"/>
    <property type="molecule type" value="Genomic_DNA"/>
</dbReference>
<dbReference type="RefSeq" id="WP_085421421.1">
    <property type="nucleotide sequence ID" value="NZ_FXAF01000005.1"/>
</dbReference>
<organism evidence="1 2">
    <name type="scientific">Xaviernesmea oryzae</name>
    <dbReference type="NCBI Taxonomy" id="464029"/>
    <lineage>
        <taxon>Bacteria</taxon>
        <taxon>Pseudomonadati</taxon>
        <taxon>Pseudomonadota</taxon>
        <taxon>Alphaproteobacteria</taxon>
        <taxon>Hyphomicrobiales</taxon>
        <taxon>Rhizobiaceae</taxon>
        <taxon>Rhizobium/Agrobacterium group</taxon>
        <taxon>Xaviernesmea</taxon>
    </lineage>
</organism>
<dbReference type="GO" id="GO:0043565">
    <property type="term" value="F:sequence-specific DNA binding"/>
    <property type="evidence" value="ECO:0007669"/>
    <property type="project" value="InterPro"/>
</dbReference>
<gene>
    <name evidence="1" type="ORF">SAMN02982989_3277</name>
</gene>
<dbReference type="SUPFAM" id="SSF48295">
    <property type="entry name" value="TrpR-like"/>
    <property type="match status" value="1"/>
</dbReference>
<proteinExistence type="predicted"/>
<sequence length="135" mass="14351">MSDRVSQVRTFEVLTATAVSPRRPPRHWSDDEKARLVAEAFSPGSTVAEVARAYELDVSQLYAWRRKALSSGTVAPLAVPLGGRGGSPNDPLKFTRFDAGAGAPVEIVLGDAVVRVGGDIDPDQLAGIIRAVRQA</sequence>
<name>A0A1X7E0B8_9HYPH</name>
<dbReference type="InterPro" id="IPR002514">
    <property type="entry name" value="Transposase_8"/>
</dbReference>
<keyword evidence="2" id="KW-1185">Reference proteome</keyword>
<evidence type="ECO:0000313" key="1">
    <source>
        <dbReference type="EMBL" id="SMF25092.1"/>
    </source>
</evidence>
<dbReference type="AlphaFoldDB" id="A0A1X7E0B8"/>
<dbReference type="InterPro" id="IPR036388">
    <property type="entry name" value="WH-like_DNA-bd_sf"/>
</dbReference>
<dbReference type="STRING" id="464029.SAMN02982989_3277"/>
<dbReference type="GO" id="GO:0004803">
    <property type="term" value="F:transposase activity"/>
    <property type="evidence" value="ECO:0007669"/>
    <property type="project" value="InterPro"/>
</dbReference>
<protein>
    <submittedName>
        <fullName evidence="1">Transposase</fullName>
    </submittedName>
</protein>
<dbReference type="Gene3D" id="1.10.10.10">
    <property type="entry name" value="Winged helix-like DNA-binding domain superfamily/Winged helix DNA-binding domain"/>
    <property type="match status" value="1"/>
</dbReference>
<reference evidence="2" key="1">
    <citation type="submission" date="2017-04" db="EMBL/GenBank/DDBJ databases">
        <authorList>
            <person name="Varghese N."/>
            <person name="Submissions S."/>
        </authorList>
    </citation>
    <scope>NUCLEOTIDE SEQUENCE [LARGE SCALE GENOMIC DNA]</scope>
    <source>
        <strain evidence="2">B4P</strain>
    </source>
</reference>
<dbReference type="OrthoDB" id="9800877at2"/>
<accession>A0A1X7E0B8</accession>